<evidence type="ECO:0000313" key="4">
    <source>
        <dbReference type="Proteomes" id="UP000092164"/>
    </source>
</evidence>
<dbReference type="RefSeq" id="WP_068483519.1">
    <property type="nucleotide sequence ID" value="NZ_LZFP01000005.1"/>
</dbReference>
<keyword evidence="4" id="KW-1185">Reference proteome</keyword>
<dbReference type="Gene3D" id="2.60.120.260">
    <property type="entry name" value="Galactose-binding domain-like"/>
    <property type="match status" value="1"/>
</dbReference>
<dbReference type="Proteomes" id="UP000092164">
    <property type="component" value="Unassembled WGS sequence"/>
</dbReference>
<comment type="caution">
    <text evidence="3">The sequence shown here is derived from an EMBL/GenBank/DDBJ whole genome shotgun (WGS) entry which is preliminary data.</text>
</comment>
<sequence length="247" mass="27015">MVLSLGNFVGGIDSVIGTDVETNGSPCGIEVVNNDSNQPWGRYRITIRLSDYGISIGDELLIGLDGKDGSGAARLEISLNDTPNTSIGSYNYGADWSRFETTVTVPSGTNTLDLWMFSNYAVNTPGTAYYDNLRVVNLSNNISTSKTLNTISNIDVSQNYLSVNNDPSEMVLSPNPVSEFLTIHFIEEFNLEGIQIHDNLGRLLKEMTNYKGDSVVINMSQFSSGTYFITAINTEGLTIQKKVVVIR</sequence>
<organism evidence="3 4">
    <name type="scientific">Maribacter hydrothermalis</name>
    <dbReference type="NCBI Taxonomy" id="1836467"/>
    <lineage>
        <taxon>Bacteria</taxon>
        <taxon>Pseudomonadati</taxon>
        <taxon>Bacteroidota</taxon>
        <taxon>Flavobacteriia</taxon>
        <taxon>Flavobacteriales</taxon>
        <taxon>Flavobacteriaceae</taxon>
        <taxon>Maribacter</taxon>
    </lineage>
</organism>
<feature type="domain" description="Secretion system C-terminal sorting" evidence="2">
    <location>
        <begin position="174"/>
        <end position="245"/>
    </location>
</feature>
<evidence type="ECO:0000313" key="3">
    <source>
        <dbReference type="EMBL" id="OBR40923.1"/>
    </source>
</evidence>
<keyword evidence="1" id="KW-0732">Signal</keyword>
<evidence type="ECO:0000256" key="1">
    <source>
        <dbReference type="ARBA" id="ARBA00022729"/>
    </source>
</evidence>
<dbReference type="InterPro" id="IPR026444">
    <property type="entry name" value="Secre_tail"/>
</dbReference>
<dbReference type="AlphaFoldDB" id="A0A1B7ZCS1"/>
<evidence type="ECO:0000259" key="2">
    <source>
        <dbReference type="Pfam" id="PF18962"/>
    </source>
</evidence>
<reference evidence="4" key="1">
    <citation type="submission" date="2016-06" db="EMBL/GenBank/DDBJ databases">
        <authorList>
            <person name="Zhan P."/>
        </authorList>
    </citation>
    <scope>NUCLEOTIDE SEQUENCE [LARGE SCALE GENOMIC DNA]</scope>
    <source>
        <strain evidence="4">T28</strain>
    </source>
</reference>
<dbReference type="NCBIfam" id="TIGR04183">
    <property type="entry name" value="Por_Secre_tail"/>
    <property type="match status" value="1"/>
</dbReference>
<dbReference type="Pfam" id="PF18962">
    <property type="entry name" value="Por_Secre_tail"/>
    <property type="match status" value="1"/>
</dbReference>
<accession>A0A1B7ZCS1</accession>
<dbReference type="EMBL" id="LZFP01000005">
    <property type="protein sequence ID" value="OBR40923.1"/>
    <property type="molecule type" value="Genomic_DNA"/>
</dbReference>
<gene>
    <name evidence="3" type="ORF">A9200_15165</name>
</gene>
<protein>
    <recommendedName>
        <fullName evidence="2">Secretion system C-terminal sorting domain-containing protein</fullName>
    </recommendedName>
</protein>
<proteinExistence type="predicted"/>
<name>A0A1B7ZCS1_9FLAO</name>